<evidence type="ECO:0000256" key="1">
    <source>
        <dbReference type="ARBA" id="ARBA00001917"/>
    </source>
</evidence>
<dbReference type="GO" id="GO:0005516">
    <property type="term" value="F:calmodulin binding"/>
    <property type="evidence" value="ECO:0007669"/>
    <property type="project" value="UniProtKB-KW"/>
</dbReference>
<gene>
    <name evidence="16" type="ORF">MNOR_LOCUS18799</name>
</gene>
<evidence type="ECO:0000256" key="5">
    <source>
        <dbReference type="ARBA" id="ARBA00012989"/>
    </source>
</evidence>
<dbReference type="InterPro" id="IPR023173">
    <property type="entry name" value="NADPH_Cyt_P450_Rdtase_alpha"/>
</dbReference>
<keyword evidence="17" id="KW-1185">Reference proteome</keyword>
<evidence type="ECO:0000256" key="7">
    <source>
        <dbReference type="ARBA" id="ARBA00022630"/>
    </source>
</evidence>
<dbReference type="InterPro" id="IPR017938">
    <property type="entry name" value="Riboflavin_synthase-like_b-brl"/>
</dbReference>
<keyword evidence="9" id="KW-0479">Metal-binding</keyword>
<keyword evidence="10" id="KW-0274">FAD</keyword>
<proteinExistence type="inferred from homology"/>
<dbReference type="InterPro" id="IPR003097">
    <property type="entry name" value="CysJ-like_FAD-binding"/>
</dbReference>
<organism evidence="16 17">
    <name type="scientific">Meganyctiphanes norvegica</name>
    <name type="common">Northern krill</name>
    <name type="synonym">Thysanopoda norvegica</name>
    <dbReference type="NCBI Taxonomy" id="48144"/>
    <lineage>
        <taxon>Eukaryota</taxon>
        <taxon>Metazoa</taxon>
        <taxon>Ecdysozoa</taxon>
        <taxon>Arthropoda</taxon>
        <taxon>Crustacea</taxon>
        <taxon>Multicrustacea</taxon>
        <taxon>Malacostraca</taxon>
        <taxon>Eumalacostraca</taxon>
        <taxon>Eucarida</taxon>
        <taxon>Euphausiacea</taxon>
        <taxon>Euphausiidae</taxon>
        <taxon>Meganyctiphanes</taxon>
    </lineage>
</organism>
<keyword evidence="13" id="KW-0560">Oxidoreductase</keyword>
<feature type="domain" description="Sulfite reductase [NADPH] flavoprotein alpha-component-like FAD-binding" evidence="15">
    <location>
        <begin position="3"/>
        <end position="131"/>
    </location>
</feature>
<evidence type="ECO:0000256" key="11">
    <source>
        <dbReference type="ARBA" id="ARBA00022857"/>
    </source>
</evidence>
<keyword evidence="6" id="KW-0349">Heme</keyword>
<dbReference type="AlphaFoldDB" id="A0AAV2R4A3"/>
<feature type="non-terminal residue" evidence="16">
    <location>
        <position position="132"/>
    </location>
</feature>
<keyword evidence="11" id="KW-0521">NADP</keyword>
<keyword evidence="12" id="KW-0112">Calmodulin-binding</keyword>
<evidence type="ECO:0000256" key="12">
    <source>
        <dbReference type="ARBA" id="ARBA00022860"/>
    </source>
</evidence>
<evidence type="ECO:0000256" key="3">
    <source>
        <dbReference type="ARBA" id="ARBA00001974"/>
    </source>
</evidence>
<comment type="cofactor">
    <cofactor evidence="3">
        <name>FAD</name>
        <dbReference type="ChEBI" id="CHEBI:57692"/>
    </cofactor>
</comment>
<keyword evidence="14" id="KW-0408">Iron</keyword>
<dbReference type="InterPro" id="IPR050607">
    <property type="entry name" value="NOS"/>
</dbReference>
<evidence type="ECO:0000256" key="4">
    <source>
        <dbReference type="ARBA" id="ARBA00006267"/>
    </source>
</evidence>
<comment type="similarity">
    <text evidence="4">Belongs to the NOS family.</text>
</comment>
<evidence type="ECO:0000256" key="9">
    <source>
        <dbReference type="ARBA" id="ARBA00022723"/>
    </source>
</evidence>
<evidence type="ECO:0000256" key="8">
    <source>
        <dbReference type="ARBA" id="ARBA00022643"/>
    </source>
</evidence>
<protein>
    <recommendedName>
        <fullName evidence="5">nitric-oxide synthase (NADPH)</fullName>
        <ecNumber evidence="5">1.14.13.39</ecNumber>
    </recommendedName>
</protein>
<evidence type="ECO:0000256" key="2">
    <source>
        <dbReference type="ARBA" id="ARBA00001970"/>
    </source>
</evidence>
<evidence type="ECO:0000259" key="15">
    <source>
        <dbReference type="Pfam" id="PF00667"/>
    </source>
</evidence>
<keyword evidence="7" id="KW-0285">Flavoprotein</keyword>
<evidence type="ECO:0000256" key="10">
    <source>
        <dbReference type="ARBA" id="ARBA00022827"/>
    </source>
</evidence>
<evidence type="ECO:0000313" key="17">
    <source>
        <dbReference type="Proteomes" id="UP001497623"/>
    </source>
</evidence>
<comment type="cofactor">
    <cofactor evidence="2">
        <name>heme b</name>
        <dbReference type="ChEBI" id="CHEBI:60344"/>
    </cofactor>
</comment>
<evidence type="ECO:0000313" key="16">
    <source>
        <dbReference type="EMBL" id="CAL4108293.1"/>
    </source>
</evidence>
<accession>A0AAV2R4A3</accession>
<evidence type="ECO:0000256" key="6">
    <source>
        <dbReference type="ARBA" id="ARBA00022617"/>
    </source>
</evidence>
<comment type="cofactor">
    <cofactor evidence="1">
        <name>FMN</name>
        <dbReference type="ChEBI" id="CHEBI:58210"/>
    </cofactor>
</comment>
<dbReference type="GO" id="GO:0004517">
    <property type="term" value="F:nitric-oxide synthase activity"/>
    <property type="evidence" value="ECO:0007669"/>
    <property type="project" value="UniProtKB-EC"/>
</dbReference>
<dbReference type="Pfam" id="PF00667">
    <property type="entry name" value="FAD_binding_1"/>
    <property type="match status" value="1"/>
</dbReference>
<dbReference type="PANTHER" id="PTHR43410">
    <property type="entry name" value="NITRIC OXIDE SYNTHASE OXYGENASE"/>
    <property type="match status" value="1"/>
</dbReference>
<dbReference type="PANTHER" id="PTHR43410:SF1">
    <property type="entry name" value="NITRIC OXIDE SYNTHASE"/>
    <property type="match status" value="1"/>
</dbReference>
<dbReference type="Gene3D" id="1.20.990.10">
    <property type="entry name" value="NADPH-cytochrome p450 Reductase, Chain A, domain 3"/>
    <property type="match status" value="1"/>
</dbReference>
<sequence length="132" mass="14654">MGSRNLHGDKASRSTQQVILSTGNLPELSYKPGDHVAIIPANQSTIVDAVLSRLSDCPNPDLPMQVMVQREVNTIAGKMCTWEPHERLPAAPVREMLTRYLDITTPPTPDFLHLLAEYAKDNDQKTHLDLLA</sequence>
<comment type="caution">
    <text evidence="16">The sequence shown here is derived from an EMBL/GenBank/DDBJ whole genome shotgun (WGS) entry which is preliminary data.</text>
</comment>
<reference evidence="16 17" key="1">
    <citation type="submission" date="2024-05" db="EMBL/GenBank/DDBJ databases">
        <authorList>
            <person name="Wallberg A."/>
        </authorList>
    </citation>
    <scope>NUCLEOTIDE SEQUENCE [LARGE SCALE GENOMIC DNA]</scope>
</reference>
<dbReference type="EMBL" id="CAXKWB010013640">
    <property type="protein sequence ID" value="CAL4108293.1"/>
    <property type="molecule type" value="Genomic_DNA"/>
</dbReference>
<dbReference type="EC" id="1.14.13.39" evidence="5"/>
<dbReference type="Proteomes" id="UP001497623">
    <property type="component" value="Unassembled WGS sequence"/>
</dbReference>
<evidence type="ECO:0000256" key="13">
    <source>
        <dbReference type="ARBA" id="ARBA00023002"/>
    </source>
</evidence>
<dbReference type="Gene3D" id="2.40.30.10">
    <property type="entry name" value="Translation factors"/>
    <property type="match status" value="1"/>
</dbReference>
<evidence type="ECO:0000256" key="14">
    <source>
        <dbReference type="ARBA" id="ARBA00023004"/>
    </source>
</evidence>
<dbReference type="GO" id="GO:0046872">
    <property type="term" value="F:metal ion binding"/>
    <property type="evidence" value="ECO:0007669"/>
    <property type="project" value="UniProtKB-KW"/>
</dbReference>
<keyword evidence="8" id="KW-0288">FMN</keyword>
<name>A0AAV2R4A3_MEGNR</name>
<dbReference type="SUPFAM" id="SSF63380">
    <property type="entry name" value="Riboflavin synthase domain-like"/>
    <property type="match status" value="1"/>
</dbReference>